<evidence type="ECO:0000313" key="4">
    <source>
        <dbReference type="Proteomes" id="UP000291338"/>
    </source>
</evidence>
<dbReference type="InterPro" id="IPR012340">
    <property type="entry name" value="NA-bd_OB-fold"/>
</dbReference>
<dbReference type="PANTHER" id="PTHR37296:SF1">
    <property type="entry name" value="CONSERVED VIRULENCE FACTOR B"/>
    <property type="match status" value="1"/>
</dbReference>
<proteinExistence type="inferred from homology"/>
<dbReference type="EMBL" id="PPSX01000014">
    <property type="protein sequence ID" value="RZQ54442.1"/>
    <property type="molecule type" value="Genomic_DNA"/>
</dbReference>
<accession>A0A4Q7IRA9</accession>
<dbReference type="InterPro" id="IPR040764">
    <property type="entry name" value="CvfB_WH"/>
</dbReference>
<reference evidence="3 4" key="1">
    <citation type="submission" date="2018-01" db="EMBL/GenBank/DDBJ databases">
        <title>Co-occurrence of chitin degradation, pigmentation and bioactivity in marine Pseudoalteromonas.</title>
        <authorList>
            <person name="Paulsen S."/>
            <person name="Gram L."/>
            <person name="Machado H."/>
        </authorList>
    </citation>
    <scope>NUCLEOTIDE SEQUENCE [LARGE SCALE GENOMIC DNA]</scope>
    <source>
        <strain evidence="3 4">S3898</strain>
    </source>
</reference>
<dbReference type="InterPro" id="IPR039566">
    <property type="entry name" value="CvfB_S1_st"/>
</dbReference>
<dbReference type="PANTHER" id="PTHR37296">
    <property type="entry name" value="CONSERVED VIRULENCE FACTOR B"/>
    <property type="match status" value="1"/>
</dbReference>
<evidence type="ECO:0000259" key="2">
    <source>
        <dbReference type="SMART" id="SM00316"/>
    </source>
</evidence>
<feature type="domain" description="S1 motif" evidence="2">
    <location>
        <begin position="144"/>
        <end position="206"/>
    </location>
</feature>
<dbReference type="AlphaFoldDB" id="A0A4Q7IRA9"/>
<dbReference type="Gene3D" id="2.40.50.140">
    <property type="entry name" value="Nucleic acid-binding proteins"/>
    <property type="match status" value="1"/>
</dbReference>
<dbReference type="RefSeq" id="WP_130254317.1">
    <property type="nucleotide sequence ID" value="NZ_PPSX01000014.1"/>
</dbReference>
<dbReference type="InterPro" id="IPR014464">
    <property type="entry name" value="CvfB_fam"/>
</dbReference>
<comment type="similarity">
    <text evidence="1">Belongs to the CvfB family.</text>
</comment>
<dbReference type="Pfam" id="PF17783">
    <property type="entry name" value="WHD_CvfB"/>
    <property type="match status" value="1"/>
</dbReference>
<protein>
    <submittedName>
        <fullName evidence="3">GntR family transcriptional regulator</fullName>
    </submittedName>
</protein>
<dbReference type="Gene3D" id="1.10.10.10">
    <property type="entry name" value="Winged helix-like DNA-binding domain superfamily/Winged helix DNA-binding domain"/>
    <property type="match status" value="1"/>
</dbReference>
<dbReference type="InterPro" id="IPR036388">
    <property type="entry name" value="WH-like_DNA-bd_sf"/>
</dbReference>
<organism evidence="3 4">
    <name type="scientific">Pseudoalteromonas phenolica</name>
    <dbReference type="NCBI Taxonomy" id="161398"/>
    <lineage>
        <taxon>Bacteria</taxon>
        <taxon>Pseudomonadati</taxon>
        <taxon>Pseudomonadota</taxon>
        <taxon>Gammaproteobacteria</taxon>
        <taxon>Alteromonadales</taxon>
        <taxon>Pseudoalteromonadaceae</taxon>
        <taxon>Pseudoalteromonas</taxon>
    </lineage>
</organism>
<dbReference type="Proteomes" id="UP000291338">
    <property type="component" value="Unassembled WGS sequence"/>
</dbReference>
<name>A0A4Q7IRA9_9GAMM</name>
<feature type="domain" description="S1 motif" evidence="2">
    <location>
        <begin position="69"/>
        <end position="131"/>
    </location>
</feature>
<dbReference type="SMART" id="SM00316">
    <property type="entry name" value="S1"/>
    <property type="match status" value="3"/>
</dbReference>
<dbReference type="InterPro" id="IPR003029">
    <property type="entry name" value="S1_domain"/>
</dbReference>
<feature type="domain" description="S1 motif" evidence="2">
    <location>
        <begin position="3"/>
        <end position="64"/>
    </location>
</feature>
<dbReference type="Pfam" id="PF13509">
    <property type="entry name" value="S1_2"/>
    <property type="match status" value="1"/>
</dbReference>
<evidence type="ECO:0000256" key="1">
    <source>
        <dbReference type="PIRNR" id="PIRNR012524"/>
    </source>
</evidence>
<comment type="caution">
    <text evidence="3">The sequence shown here is derived from an EMBL/GenBank/DDBJ whole genome shotgun (WGS) entry which is preliminary data.</text>
</comment>
<evidence type="ECO:0000313" key="3">
    <source>
        <dbReference type="EMBL" id="RZQ54442.1"/>
    </source>
</evidence>
<dbReference type="PIRSF" id="PIRSF012524">
    <property type="entry name" value="YitL_S1"/>
    <property type="match status" value="1"/>
</dbReference>
<sequence>MIMLGTKQHLQITELCAEGAYLDGGQLGEVFLKKSEVPEYLEEGDSVQVFIYQDNLGHPTATTKDVIAQVGDFALLRVKEINKIGAFLDIGIDKDILSPYNEQKPKMREGYSYLVKLYLDNASKRICASSNLKKFLDKETPSYKPNEEVDLIVASKTDIGFKVIINDSHTGVVFFNTVFKRLFIGQKLKGFIKQVREDGKIDVVLEKQGVQKFIDLGEQILSELKNSEGFIPLGDKSDPEEIKKRFGSSKANFKKAIGGLFKQGLIDIEAKSISLKEK</sequence>
<dbReference type="GO" id="GO:0003676">
    <property type="term" value="F:nucleic acid binding"/>
    <property type="evidence" value="ECO:0007669"/>
    <property type="project" value="InterPro"/>
</dbReference>
<gene>
    <name evidence="3" type="ORF">C1E23_03895</name>
</gene>